<protein>
    <submittedName>
        <fullName evidence="3">HET-domain-containing protein</fullName>
    </submittedName>
</protein>
<dbReference type="PANTHER" id="PTHR33112:SF12">
    <property type="entry name" value="HETEROKARYON INCOMPATIBILITY DOMAIN-CONTAINING PROTEIN"/>
    <property type="match status" value="1"/>
</dbReference>
<gene>
    <name evidence="3" type="ORF">PG997_010917</name>
</gene>
<reference evidence="3 4" key="1">
    <citation type="submission" date="2023-01" db="EMBL/GenBank/DDBJ databases">
        <title>Analysis of 21 Apiospora genomes using comparative genomics revels a genus with tremendous synthesis potential of carbohydrate active enzymes and secondary metabolites.</title>
        <authorList>
            <person name="Sorensen T."/>
        </authorList>
    </citation>
    <scope>NUCLEOTIDE SEQUENCE [LARGE SCALE GENOMIC DNA]</scope>
    <source>
        <strain evidence="3 4">CBS 114990</strain>
    </source>
</reference>
<dbReference type="GeneID" id="92048292"/>
<name>A0ABR1VLA5_9PEZI</name>
<dbReference type="Pfam" id="PF06985">
    <property type="entry name" value="HET"/>
    <property type="match status" value="1"/>
</dbReference>
<dbReference type="PANTHER" id="PTHR33112">
    <property type="entry name" value="DOMAIN PROTEIN, PUTATIVE-RELATED"/>
    <property type="match status" value="1"/>
</dbReference>
<dbReference type="InterPro" id="IPR010730">
    <property type="entry name" value="HET"/>
</dbReference>
<accession>A0ABR1VLA5</accession>
<feature type="domain" description="Heterokaryon incompatibility" evidence="2">
    <location>
        <begin position="222"/>
        <end position="375"/>
    </location>
</feature>
<dbReference type="EMBL" id="JAQQWN010000008">
    <property type="protein sequence ID" value="KAK8070714.1"/>
    <property type="molecule type" value="Genomic_DNA"/>
</dbReference>
<evidence type="ECO:0000313" key="3">
    <source>
        <dbReference type="EMBL" id="KAK8070714.1"/>
    </source>
</evidence>
<proteinExistence type="predicted"/>
<sequence length="813" mass="92816">MPVQPPHTPDSTISPSSASAIFEVPTGINMNSANQSITAADADDVTTDIATSSITACDICLKILQIFRTPFDEKCEIELGKVRDILAHECGHADWIRDIQYMYGTGPRYEGRSLALHKWEHHRDAFFGLSFMTQNTSAWSTTKSFELVFRPDIPSHPGTARILDRHWIDFDLVKDWKSRCFRDHGDQCDKSIIGSARPVYPQWLINVVDGCVVPCPKDGPRFVTLSYTWGRTRHFRTTRSNLDDVQNAGALRDGHVASQIPQTIRDAIELTNALGEDWLWVDSLCIVQDDAVAFDHQLKNMHHIYATSILTIIAKDGQDAEHGLRGLQGLSSPRSTTQLVVPLAAGERVVMMKTDFEYPKASMFDYDERMWTFQEQVFAKRRLTFTNGRVEWLCSCAEWHEHQLYHAEADRRSARGAPDLYVSRGLLMRTPSLNGLCDVVRRFNQKALGFDEDVFNAFSGLHTHLSTIFPSGLVFGHPELFFDISLCWYSVDSLRRRQVSQYYTGDPVQNRLPSWSWMGWDGETIFPADLEYKQVPSMDLGFTQAVTKWYALPEPGSTTKRLIDSTWHEHRAATPQRTPKGWKRIEFNPPSEWGGHGDSLELRATPFSMPRELPRYAYVHVSQDGHRGDYQWYPIPVKESDSTSDGDGESDSHSNFQYLQSVTTRAYLYRGPNKYEFPGNYIHLLYDLNGNTVGGLRGIRSKDESRALENGARLELIAMITPALTPPEADAFLTEEEEEERMGQQAAENEREANRRTPWMERWGEDKKTKQDCYHVLWIEWEQGVAYRKGCGFVLEDKWEELAELDEVEVTLG</sequence>
<evidence type="ECO:0000313" key="4">
    <source>
        <dbReference type="Proteomes" id="UP001433268"/>
    </source>
</evidence>
<dbReference type="Proteomes" id="UP001433268">
    <property type="component" value="Unassembled WGS sequence"/>
</dbReference>
<feature type="region of interest" description="Disordered" evidence="1">
    <location>
        <begin position="636"/>
        <end position="655"/>
    </location>
</feature>
<comment type="caution">
    <text evidence="3">The sequence shown here is derived from an EMBL/GenBank/DDBJ whole genome shotgun (WGS) entry which is preliminary data.</text>
</comment>
<organism evidence="3 4">
    <name type="scientific">Apiospora hydei</name>
    <dbReference type="NCBI Taxonomy" id="1337664"/>
    <lineage>
        <taxon>Eukaryota</taxon>
        <taxon>Fungi</taxon>
        <taxon>Dikarya</taxon>
        <taxon>Ascomycota</taxon>
        <taxon>Pezizomycotina</taxon>
        <taxon>Sordariomycetes</taxon>
        <taxon>Xylariomycetidae</taxon>
        <taxon>Amphisphaeriales</taxon>
        <taxon>Apiosporaceae</taxon>
        <taxon>Apiospora</taxon>
    </lineage>
</organism>
<keyword evidence="4" id="KW-1185">Reference proteome</keyword>
<evidence type="ECO:0000256" key="1">
    <source>
        <dbReference type="SAM" id="MobiDB-lite"/>
    </source>
</evidence>
<evidence type="ECO:0000259" key="2">
    <source>
        <dbReference type="Pfam" id="PF06985"/>
    </source>
</evidence>
<dbReference type="RefSeq" id="XP_066664522.1">
    <property type="nucleotide sequence ID" value="XM_066815232.1"/>
</dbReference>